<dbReference type="GO" id="GO:0016020">
    <property type="term" value="C:membrane"/>
    <property type="evidence" value="ECO:0007669"/>
    <property type="project" value="UniProtKB-SubCell"/>
</dbReference>
<dbReference type="Proteomes" id="UP000472267">
    <property type="component" value="Chromosome 19"/>
</dbReference>
<dbReference type="FunCoup" id="A0A672JF69">
    <property type="interactions" value="98"/>
</dbReference>
<keyword evidence="10" id="KW-1185">Reference proteome</keyword>
<dbReference type="InParanoid" id="A0A672JF69"/>
<reference evidence="9" key="1">
    <citation type="submission" date="2019-06" db="EMBL/GenBank/DDBJ databases">
        <authorList>
            <consortium name="Wellcome Sanger Institute Data Sharing"/>
        </authorList>
    </citation>
    <scope>NUCLEOTIDE SEQUENCE [LARGE SCALE GENOMIC DNA]</scope>
</reference>
<evidence type="ECO:0000256" key="5">
    <source>
        <dbReference type="ARBA" id="ARBA00022692"/>
    </source>
</evidence>
<dbReference type="PANTHER" id="PTHR21461">
    <property type="entry name" value="GLYCOSYLTRANSFERASE FAMILY 92 PROTEIN"/>
    <property type="match status" value="1"/>
</dbReference>
<reference evidence="9" key="3">
    <citation type="submission" date="2025-09" db="UniProtKB">
        <authorList>
            <consortium name="Ensembl"/>
        </authorList>
    </citation>
    <scope>IDENTIFICATION</scope>
</reference>
<protein>
    <recommendedName>
        <fullName evidence="8">Glycosyltransferase family 92 protein</fullName>
        <ecNumber evidence="8">2.4.1.-</ecNumber>
    </recommendedName>
</protein>
<keyword evidence="7" id="KW-0472">Membrane</keyword>
<keyword evidence="6" id="KW-1133">Transmembrane helix</keyword>
<evidence type="ECO:0000256" key="4">
    <source>
        <dbReference type="ARBA" id="ARBA00022679"/>
    </source>
</evidence>
<dbReference type="EC" id="2.4.1.-" evidence="8"/>
<dbReference type="GO" id="GO:0005737">
    <property type="term" value="C:cytoplasm"/>
    <property type="evidence" value="ECO:0007669"/>
    <property type="project" value="TreeGrafter"/>
</dbReference>
<evidence type="ECO:0000313" key="9">
    <source>
        <dbReference type="Ensembl" id="ENSSFAP00005051750.1"/>
    </source>
</evidence>
<dbReference type="GeneID" id="115407019"/>
<proteinExistence type="inferred from homology"/>
<dbReference type="GO" id="GO:0016757">
    <property type="term" value="F:glycosyltransferase activity"/>
    <property type="evidence" value="ECO:0007669"/>
    <property type="project" value="UniProtKB-UniRule"/>
</dbReference>
<name>A0A672JF69_SALFA</name>
<evidence type="ECO:0000256" key="6">
    <source>
        <dbReference type="ARBA" id="ARBA00022989"/>
    </source>
</evidence>
<dbReference type="OMA" id="HYSMEKK"/>
<keyword evidence="3 8" id="KW-0328">Glycosyltransferase</keyword>
<evidence type="ECO:0000256" key="3">
    <source>
        <dbReference type="ARBA" id="ARBA00022676"/>
    </source>
</evidence>
<organism evidence="9 10">
    <name type="scientific">Salarias fasciatus</name>
    <name type="common">Jewelled blenny</name>
    <name type="synonym">Blennius fasciatus</name>
    <dbReference type="NCBI Taxonomy" id="181472"/>
    <lineage>
        <taxon>Eukaryota</taxon>
        <taxon>Metazoa</taxon>
        <taxon>Chordata</taxon>
        <taxon>Craniata</taxon>
        <taxon>Vertebrata</taxon>
        <taxon>Euteleostomi</taxon>
        <taxon>Actinopterygii</taxon>
        <taxon>Neopterygii</taxon>
        <taxon>Teleostei</taxon>
        <taxon>Neoteleostei</taxon>
        <taxon>Acanthomorphata</taxon>
        <taxon>Ovalentaria</taxon>
        <taxon>Blenniimorphae</taxon>
        <taxon>Blenniiformes</taxon>
        <taxon>Blennioidei</taxon>
        <taxon>Blenniidae</taxon>
        <taxon>Salariinae</taxon>
        <taxon>Salarias</taxon>
    </lineage>
</organism>
<dbReference type="Pfam" id="PF01697">
    <property type="entry name" value="Glyco_transf_92"/>
    <property type="match status" value="1"/>
</dbReference>
<keyword evidence="5" id="KW-0812">Transmembrane</keyword>
<comment type="similarity">
    <text evidence="2 8">Belongs to the glycosyltransferase 92 family.</text>
</comment>
<dbReference type="PANTHER" id="PTHR21461:SF45">
    <property type="entry name" value="GLYCOSYLTRANSFERASE FAMILY 92 PROTEIN"/>
    <property type="match status" value="1"/>
</dbReference>
<evidence type="ECO:0000256" key="8">
    <source>
        <dbReference type="RuleBase" id="RU366017"/>
    </source>
</evidence>
<dbReference type="RefSeq" id="XP_029973195.1">
    <property type="nucleotide sequence ID" value="XM_030117335.1"/>
</dbReference>
<dbReference type="InterPro" id="IPR008166">
    <property type="entry name" value="Glyco_transf_92"/>
</dbReference>
<gene>
    <name evidence="9" type="primary">LOC115407019</name>
</gene>
<evidence type="ECO:0000256" key="2">
    <source>
        <dbReference type="ARBA" id="ARBA00007647"/>
    </source>
</evidence>
<evidence type="ECO:0000256" key="1">
    <source>
        <dbReference type="ARBA" id="ARBA00004167"/>
    </source>
</evidence>
<evidence type="ECO:0000313" key="10">
    <source>
        <dbReference type="Proteomes" id="UP000472267"/>
    </source>
</evidence>
<evidence type="ECO:0000256" key="7">
    <source>
        <dbReference type="ARBA" id="ARBA00023136"/>
    </source>
</evidence>
<sequence length="465" mass="54201">MLKKVVTEFHQSLMDNVKVSRKKLLLLFVFSLVLVAIFSVQFSDFSMQNYIPRHEWPSVTCPFLVSQQTITPIDDTRHLLVSGYMDQRVKGLDVRIISLFNKNAKQPLYCLFCCAGSLSTSTPASVFPHPENFGFAYVTTDVMCQIPQDCNATHVTVLTEPFTQDPTKLSNHTWLPLRNRNKHLSDQEKLKFNFTVCISNLFGDYDNVLQFVQTLEMYRLLGVDRVVIYNTSCGQNLDRVLQIYSQEGFLEVVPWPIDKYLNPSPGWLFSISGGDIHYFGQMTTLNECIYRSMERSRYVLLNDMDEIIMPYQHNNLMSLMDALQKQHPEAGVFLIENHIFPKTIFEPSRRFHLPQWEGVPGVNILEHIHKEEPNRKIYHPHKMIIQPRMVEQTSVHEVLKAFGNKVKVPLDVCRIIHVRYSIREPSYKDFRMDKRLWDFQELLIPRVDEVLKKVGLLNETVRAEE</sequence>
<accession>A0A672JF69</accession>
<reference evidence="9" key="2">
    <citation type="submission" date="2025-08" db="UniProtKB">
        <authorList>
            <consortium name="Ensembl"/>
        </authorList>
    </citation>
    <scope>IDENTIFICATION</scope>
</reference>
<dbReference type="Ensembl" id="ENSSFAT00005053397.1">
    <property type="protein sequence ID" value="ENSSFAP00005051750.1"/>
    <property type="gene ID" value="ENSSFAG00005024840.1"/>
</dbReference>
<comment type="subcellular location">
    <subcellularLocation>
        <location evidence="1">Membrane</location>
        <topology evidence="1">Single-pass membrane protein</topology>
    </subcellularLocation>
</comment>
<keyword evidence="4 8" id="KW-0808">Transferase</keyword>
<dbReference type="AlphaFoldDB" id="A0A672JF69"/>
<dbReference type="OrthoDB" id="2526284at2759"/>